<keyword evidence="2" id="KW-0808">Transferase</keyword>
<dbReference type="Gene3D" id="3.30.200.20">
    <property type="entry name" value="Phosphorylase Kinase, domain 1"/>
    <property type="match status" value="1"/>
</dbReference>
<feature type="region of interest" description="Disordered" evidence="6">
    <location>
        <begin position="565"/>
        <end position="625"/>
    </location>
</feature>
<dbReference type="AlphaFoldDB" id="A0A5J4VL97"/>
<dbReference type="Proteomes" id="UP000324800">
    <property type="component" value="Unassembled WGS sequence"/>
</dbReference>
<protein>
    <recommendedName>
        <fullName evidence="1">non-specific serine/threonine protein kinase</fullName>
        <ecNumber evidence="1">2.7.11.1</ecNumber>
    </recommendedName>
</protein>
<dbReference type="EMBL" id="SNRW01006479">
    <property type="protein sequence ID" value="KAA6382983.1"/>
    <property type="molecule type" value="Genomic_DNA"/>
</dbReference>
<dbReference type="Pfam" id="PF00069">
    <property type="entry name" value="Pkinase"/>
    <property type="match status" value="1"/>
</dbReference>
<reference evidence="8 9" key="1">
    <citation type="submission" date="2019-03" db="EMBL/GenBank/DDBJ databases">
        <title>Single cell metagenomics reveals metabolic interactions within the superorganism composed of flagellate Streblomastix strix and complex community of Bacteroidetes bacteria on its surface.</title>
        <authorList>
            <person name="Treitli S.C."/>
            <person name="Kolisko M."/>
            <person name="Husnik F."/>
            <person name="Keeling P."/>
            <person name="Hampl V."/>
        </authorList>
    </citation>
    <scope>NUCLEOTIDE SEQUENCE [LARGE SCALE GENOMIC DNA]</scope>
    <source>
        <strain evidence="8">ST1C</strain>
    </source>
</reference>
<evidence type="ECO:0000256" key="4">
    <source>
        <dbReference type="ARBA" id="ARBA00022777"/>
    </source>
</evidence>
<feature type="domain" description="Protein kinase" evidence="7">
    <location>
        <begin position="10"/>
        <end position="310"/>
    </location>
</feature>
<dbReference type="PANTHER" id="PTHR43671:SF13">
    <property type="entry name" value="SERINE_THREONINE-PROTEIN KINASE NEK2"/>
    <property type="match status" value="1"/>
</dbReference>
<dbReference type="InterPro" id="IPR011009">
    <property type="entry name" value="Kinase-like_dom_sf"/>
</dbReference>
<dbReference type="SUPFAM" id="SSF56112">
    <property type="entry name" value="Protein kinase-like (PK-like)"/>
    <property type="match status" value="1"/>
</dbReference>
<comment type="caution">
    <text evidence="8">The sequence shown here is derived from an EMBL/GenBank/DDBJ whole genome shotgun (WGS) entry which is preliminary data.</text>
</comment>
<evidence type="ECO:0000256" key="1">
    <source>
        <dbReference type="ARBA" id="ARBA00012513"/>
    </source>
</evidence>
<dbReference type="GO" id="GO:0005524">
    <property type="term" value="F:ATP binding"/>
    <property type="evidence" value="ECO:0007669"/>
    <property type="project" value="UniProtKB-KW"/>
</dbReference>
<evidence type="ECO:0000256" key="3">
    <source>
        <dbReference type="ARBA" id="ARBA00022741"/>
    </source>
</evidence>
<evidence type="ECO:0000313" key="9">
    <source>
        <dbReference type="Proteomes" id="UP000324800"/>
    </source>
</evidence>
<dbReference type="GO" id="GO:0004674">
    <property type="term" value="F:protein serine/threonine kinase activity"/>
    <property type="evidence" value="ECO:0007669"/>
    <property type="project" value="UniProtKB-EC"/>
</dbReference>
<dbReference type="Gene3D" id="1.10.510.10">
    <property type="entry name" value="Transferase(Phosphotransferase) domain 1"/>
    <property type="match status" value="1"/>
</dbReference>
<dbReference type="Gene3D" id="3.40.50.1460">
    <property type="match status" value="1"/>
</dbReference>
<keyword evidence="4" id="KW-0418">Kinase</keyword>
<feature type="region of interest" description="Disordered" evidence="6">
    <location>
        <begin position="354"/>
        <end position="407"/>
    </location>
</feature>
<feature type="non-terminal residue" evidence="8">
    <location>
        <position position="814"/>
    </location>
</feature>
<name>A0A5J4VL97_9EUKA</name>
<dbReference type="EC" id="2.7.11.1" evidence="1"/>
<gene>
    <name evidence="8" type="ORF">EZS28_021491</name>
</gene>
<feature type="compositionally biased region" description="Basic and acidic residues" evidence="6">
    <location>
        <begin position="364"/>
        <end position="379"/>
    </location>
</feature>
<feature type="region of interest" description="Disordered" evidence="6">
    <location>
        <begin position="311"/>
        <end position="338"/>
    </location>
</feature>
<dbReference type="InterPro" id="IPR000719">
    <property type="entry name" value="Prot_kinase_dom"/>
</dbReference>
<dbReference type="InterPro" id="IPR050660">
    <property type="entry name" value="NEK_Ser/Thr_kinase"/>
</dbReference>
<dbReference type="PANTHER" id="PTHR43671">
    <property type="entry name" value="SERINE/THREONINE-PROTEIN KINASE NEK"/>
    <property type="match status" value="1"/>
</dbReference>
<feature type="compositionally biased region" description="Polar residues" evidence="6">
    <location>
        <begin position="613"/>
        <end position="625"/>
    </location>
</feature>
<proteinExistence type="predicted"/>
<organism evidence="8 9">
    <name type="scientific">Streblomastix strix</name>
    <dbReference type="NCBI Taxonomy" id="222440"/>
    <lineage>
        <taxon>Eukaryota</taxon>
        <taxon>Metamonada</taxon>
        <taxon>Preaxostyla</taxon>
        <taxon>Oxymonadida</taxon>
        <taxon>Streblomastigidae</taxon>
        <taxon>Streblomastix</taxon>
    </lineage>
</organism>
<feature type="compositionally biased region" description="Low complexity" evidence="6">
    <location>
        <begin position="583"/>
        <end position="612"/>
    </location>
</feature>
<evidence type="ECO:0000313" key="8">
    <source>
        <dbReference type="EMBL" id="KAA6382983.1"/>
    </source>
</evidence>
<evidence type="ECO:0000256" key="5">
    <source>
        <dbReference type="ARBA" id="ARBA00022840"/>
    </source>
</evidence>
<accession>A0A5J4VL97</accession>
<evidence type="ECO:0000256" key="6">
    <source>
        <dbReference type="SAM" id="MobiDB-lite"/>
    </source>
</evidence>
<feature type="compositionally biased region" description="Basic and acidic residues" evidence="6">
    <location>
        <begin position="317"/>
        <end position="330"/>
    </location>
</feature>
<evidence type="ECO:0000256" key="2">
    <source>
        <dbReference type="ARBA" id="ARBA00022679"/>
    </source>
</evidence>
<feature type="region of interest" description="Disordered" evidence="6">
    <location>
        <begin position="476"/>
        <end position="497"/>
    </location>
</feature>
<keyword evidence="3" id="KW-0547">Nucleotide-binding</keyword>
<keyword evidence="5" id="KW-0067">ATP-binding</keyword>
<feature type="compositionally biased region" description="Basic and acidic residues" evidence="6">
    <location>
        <begin position="569"/>
        <end position="581"/>
    </location>
</feature>
<evidence type="ECO:0000259" key="7">
    <source>
        <dbReference type="PROSITE" id="PS50011"/>
    </source>
</evidence>
<dbReference type="PROSITE" id="PS50011">
    <property type="entry name" value="PROTEIN_KINASE_DOM"/>
    <property type="match status" value="1"/>
</dbReference>
<feature type="compositionally biased region" description="Basic and acidic residues" evidence="6">
    <location>
        <begin position="389"/>
        <end position="407"/>
    </location>
</feature>
<sequence length="814" mass="92734">MDTPGGFVELEQLDESKGRQVGEVYVAFNTRDKKIYAIRKIDVKKYDISDWQMKEFSRVMQLENQFLVQTVFVFFKDGALHHVMEMLQDRTLANIIPQINKREDYIPEDKMWQYLRQIAQALSVLQGVGVPHLNLWPANVFINRNGDLIVGDFGLAYFWIVEYVEKHGEKTSMPYTSPEIIADEPFGPSADIYSLGVIAYELCTGKKPFEYELDVEFDKYKGDDKSKDKEKDKGHVSKKNLQKNRREWFLKAIRSPESRAKISAQFDASPSVIEMKYSKGLKDLILSMLDNGIKERPTADIILGKTLPLNLKKSKHGDKTSKEEKKKSDGSEDPQTYGTLNAFAKGQTLKADQQADSYFSGSTKKQDKDKLKEKEKESTEFTLSYKGKSKGDPLKGKDSDDNEMKQDTIKRITKEQREELVMGKRPSFSQYAESDKKMSEVDFSNYFAVYDPNSKYNASEETKNFIRSKFLLTVPEQKQQQTSAHHHKRAQTQPDEQQKLSIFKQLTSKKSFMTGVNSLISMITPQAIPPSQQSQTLKEGETQKGIFGRSTQFVSSIIPTVASMPLFQSKDKDKHKEDKSKKSSSSSSSTTSSSSSSSTSALKSSSLSQSNSDQAQESENASNKTKLLKRQSTVKILVNQKSNEEQIEMDKRWAGYASLMAQPFEYTHKYKQFLQYLDSIGCINLERVGDKTNYPQVLLRNVVGIFFAVKRDDELIKDGQEIPSFNVNNALLVAKLYIRRGYRVVYHFNPTPREFYKWSDWLLDQVQEDLTIYFSGGGSQLADKTGREADGKAEAMVMYDEATKMTEKGLDPVV</sequence>